<feature type="compositionally biased region" description="Basic and acidic residues" evidence="1">
    <location>
        <begin position="90"/>
        <end position="121"/>
    </location>
</feature>
<keyword evidence="4" id="KW-1185">Reference proteome</keyword>
<sequence>MKADEGSFDAGDEEPEGRAATGGHGHAGTGDGIGRGSDHDHATGEDGWHLPSPAAPTPASDHPLARPDPSSTERARRDRRHAGRTGNQETGERPGSGERTENDDNHLAGDVSRDVPREQESPAHAAARNGVRRWFGRSSARSGLRRLGPPAIAATLTACALAPVAAPALGLAGGAVAGALVDLLGGLGSDYLSDLVSGVRERAEKAARGADSDEDAPESERKPTTADGGATAVDPDLLRELLAVELERRLAVGGEEAAALRREMAAVLRSVDAVGVALEAAVRAEARETRQDVVAALLSLGAEFREFHWMISGAREALLDMQRQLTDQTSAQRRHILLTERSLYELTALRAELAGAPTPAEEGEHPPAPVHDRSSRDACPPEPCPYPGLAPFEAHDARWFFGRERLTAMLVGRLAATADNGGPVLVLGPSGSGKSSLIRAGLARAVARGDLPFPGSRRWRPRLVRPGADPVLRLAEQLTSAAAGSDSPGLDWPVTRIRRRLGEEPGSVRRALDATTSDGTGRVLLVVDQAEELFTQANAVDRARFLDALAALTEAHDGGGGAPVLAVVGLRADHVRRCVDHPLLLTALERTTLAVEPMRPAELARSVLGPAEAVGLRVEPGLVDLLLADLGTAHRSGEPGTLPHLGHALRETWRRREGNTLTVAGYRDAGGVSGAISGAAESCYQRLSPDQRRLVRRLFTELVTVSGDAEPHRRRRGRAELVEAWEPSGSWDPEVLDGLVEARLVTVGEDSVEISHEVLPRSWDRLRAWLAEDREELVLRGRLSVAARDWDGGGRPPDSLWRGTQLAVVRAWVGERPRSRLPGRRLRGRRSTEDSSRPPRWGCRRSRRTSSERRSASTGDATGPGWGSWSASSPCSWRPSPGQGWRWCNCGPPRCSPPRRCPASTRPRRRSTRRPSNVAPSWVRSPPGGPARPWRRGARCSPRC</sequence>
<evidence type="ECO:0000259" key="2">
    <source>
        <dbReference type="Pfam" id="PF20703"/>
    </source>
</evidence>
<dbReference type="InterPro" id="IPR027417">
    <property type="entry name" value="P-loop_NTPase"/>
</dbReference>
<feature type="domain" description="Novel STAND NTPase 1" evidence="2">
    <location>
        <begin position="385"/>
        <end position="797"/>
    </location>
</feature>
<feature type="compositionally biased region" description="Acidic residues" evidence="1">
    <location>
        <begin position="1"/>
        <end position="15"/>
    </location>
</feature>
<reference evidence="3 4" key="2">
    <citation type="submission" date="2022-06" db="EMBL/GenBank/DDBJ databases">
        <title>Genomic Encyclopedia of Type Strains, Phase I: the one thousand microbial genomes (KMG-I) project.</title>
        <authorList>
            <person name="Kyrpides N."/>
        </authorList>
    </citation>
    <scope>NUCLEOTIDE SEQUENCE [LARGE SCALE GENOMIC DNA]</scope>
    <source>
        <strain evidence="3 4">DSM 43889</strain>
    </source>
</reference>
<proteinExistence type="predicted"/>
<dbReference type="InterPro" id="IPR049052">
    <property type="entry name" value="nSTAND1"/>
</dbReference>
<evidence type="ECO:0000313" key="4">
    <source>
        <dbReference type="Proteomes" id="UP000791080"/>
    </source>
</evidence>
<dbReference type="Gene3D" id="3.40.50.300">
    <property type="entry name" value="P-loop containing nucleotide triphosphate hydrolases"/>
    <property type="match status" value="1"/>
</dbReference>
<comment type="caution">
    <text evidence="3">The sequence shown here is derived from an EMBL/GenBank/DDBJ whole genome shotgun (WGS) entry which is preliminary data.</text>
</comment>
<protein>
    <submittedName>
        <fullName evidence="3">AAA ATPase domain-containing protein</fullName>
    </submittedName>
</protein>
<dbReference type="Pfam" id="PF20703">
    <property type="entry name" value="nSTAND1"/>
    <property type="match status" value="1"/>
</dbReference>
<evidence type="ECO:0000256" key="1">
    <source>
        <dbReference type="SAM" id="MobiDB-lite"/>
    </source>
</evidence>
<dbReference type="Proteomes" id="UP000791080">
    <property type="component" value="Unassembled WGS sequence"/>
</dbReference>
<dbReference type="RefSeq" id="WP_026420084.1">
    <property type="nucleotide sequence ID" value="NZ_AUBJ02000001.1"/>
</dbReference>
<feature type="region of interest" description="Disordered" evidence="1">
    <location>
        <begin position="897"/>
        <end position="944"/>
    </location>
</feature>
<feature type="compositionally biased region" description="Gly residues" evidence="1">
    <location>
        <begin position="20"/>
        <end position="35"/>
    </location>
</feature>
<accession>A0ABT1JPY2</accession>
<dbReference type="EMBL" id="AUBJ02000001">
    <property type="protein sequence ID" value="MCP2334572.1"/>
    <property type="molecule type" value="Genomic_DNA"/>
</dbReference>
<gene>
    <name evidence="3" type="ORF">G443_004842</name>
</gene>
<feature type="compositionally biased region" description="Basic and acidic residues" evidence="1">
    <location>
        <begin position="362"/>
        <end position="376"/>
    </location>
</feature>
<reference evidence="3 4" key="1">
    <citation type="submission" date="2013-07" db="EMBL/GenBank/DDBJ databases">
        <authorList>
            <consortium name="DOE Joint Genome Institute"/>
            <person name="Reeve W."/>
            <person name="Huntemann M."/>
            <person name="Han J."/>
            <person name="Chen A."/>
            <person name="Kyrpides N."/>
            <person name="Mavromatis K."/>
            <person name="Markowitz V."/>
            <person name="Palaniappan K."/>
            <person name="Ivanova N."/>
            <person name="Schaumberg A."/>
            <person name="Pati A."/>
            <person name="Liolios K."/>
            <person name="Nordberg H.P."/>
            <person name="Cantor M.N."/>
            <person name="Hua S.X."/>
            <person name="Woyke T."/>
        </authorList>
    </citation>
    <scope>NUCLEOTIDE SEQUENCE [LARGE SCALE GENOMIC DNA]</scope>
    <source>
        <strain evidence="3 4">DSM 43889</strain>
    </source>
</reference>
<feature type="compositionally biased region" description="Basic and acidic residues" evidence="1">
    <location>
        <begin position="36"/>
        <end position="48"/>
    </location>
</feature>
<feature type="region of interest" description="Disordered" evidence="1">
    <location>
        <begin position="1"/>
        <end position="130"/>
    </location>
</feature>
<feature type="region of interest" description="Disordered" evidence="1">
    <location>
        <begin position="357"/>
        <end position="382"/>
    </location>
</feature>
<feature type="region of interest" description="Disordered" evidence="1">
    <location>
        <begin position="821"/>
        <end position="873"/>
    </location>
</feature>
<name>A0ABT1JPY2_ACTCY</name>
<evidence type="ECO:0000313" key="3">
    <source>
        <dbReference type="EMBL" id="MCP2334572.1"/>
    </source>
</evidence>
<organism evidence="3 4">
    <name type="scientific">Actinoalloteichus caeruleus DSM 43889</name>
    <dbReference type="NCBI Taxonomy" id="1120930"/>
    <lineage>
        <taxon>Bacteria</taxon>
        <taxon>Bacillati</taxon>
        <taxon>Actinomycetota</taxon>
        <taxon>Actinomycetes</taxon>
        <taxon>Pseudonocardiales</taxon>
        <taxon>Pseudonocardiaceae</taxon>
        <taxon>Actinoalloteichus</taxon>
        <taxon>Actinoalloteichus cyanogriseus</taxon>
    </lineage>
</organism>
<feature type="region of interest" description="Disordered" evidence="1">
    <location>
        <begin position="203"/>
        <end position="232"/>
    </location>
</feature>
<dbReference type="SUPFAM" id="SSF52540">
    <property type="entry name" value="P-loop containing nucleoside triphosphate hydrolases"/>
    <property type="match status" value="1"/>
</dbReference>